<evidence type="ECO:0000256" key="5">
    <source>
        <dbReference type="SAM" id="MobiDB-lite"/>
    </source>
</evidence>
<dbReference type="InterPro" id="IPR005103">
    <property type="entry name" value="AA9_LPMO"/>
</dbReference>
<dbReference type="EMBL" id="JBFXLU010000296">
    <property type="protein sequence ID" value="KAL2830938.1"/>
    <property type="molecule type" value="Genomic_DNA"/>
</dbReference>
<sequence>MSVARTAGLALASAALAAGHGFVSGIVADSQYYGGYLVNQYPYSSDPPEVVGWSTTATDLGFVDGSSYTSGDIICHRDAKNAAISATVAAGGTVELQWTEWPESHHGPVIEYLANCNGDCSTVDKTTLEWFKIGESGLIDGSSAPGTWASDDLIANNNSWTSTIPSSIAAGNYVLRHEIIALHSAGNENGAQNYPQCINLEITGGGSDSPSGVLGTELYTPTDPGILINIYTALDSYTIPGPALYSGASSGGSQPTSSAAPIATSSAVPSSAPTATATTTTPAVTLTTTAPAETQVVSPSETPVSTTTSSTEPSETSVPTTTTTTTTEPSATSTSTSTSTPAIPTDSTSLSEYFNSLSAEQFLSLLKETLSWLVTDKVHARSLN</sequence>
<keyword evidence="9" id="KW-1185">Reference proteome</keyword>
<protein>
    <submittedName>
        <fullName evidence="8">Lytic polysaccharide monooxygenase</fullName>
    </submittedName>
</protein>
<evidence type="ECO:0000256" key="3">
    <source>
        <dbReference type="ARBA" id="ARBA00022525"/>
    </source>
</evidence>
<evidence type="ECO:0000256" key="2">
    <source>
        <dbReference type="ARBA" id="ARBA00004613"/>
    </source>
</evidence>
<evidence type="ECO:0000256" key="6">
    <source>
        <dbReference type="SAM" id="SignalP"/>
    </source>
</evidence>
<keyword evidence="4" id="KW-1015">Disulfide bond</keyword>
<feature type="chain" id="PRO_5046148006" evidence="6">
    <location>
        <begin position="26"/>
        <end position="384"/>
    </location>
</feature>
<evidence type="ECO:0000313" key="9">
    <source>
        <dbReference type="Proteomes" id="UP001610446"/>
    </source>
</evidence>
<reference evidence="8 9" key="1">
    <citation type="submission" date="2024-07" db="EMBL/GenBank/DDBJ databases">
        <title>Section-level genome sequencing and comparative genomics of Aspergillus sections Usti and Cavernicolus.</title>
        <authorList>
            <consortium name="Lawrence Berkeley National Laboratory"/>
            <person name="Nybo J.L."/>
            <person name="Vesth T.C."/>
            <person name="Theobald S."/>
            <person name="Frisvad J.C."/>
            <person name="Larsen T.O."/>
            <person name="Kjaerboelling I."/>
            <person name="Rothschild-Mancinelli K."/>
            <person name="Lyhne E.K."/>
            <person name="Kogle M.E."/>
            <person name="Barry K."/>
            <person name="Clum A."/>
            <person name="Na H."/>
            <person name="Ledsgaard L."/>
            <person name="Lin J."/>
            <person name="Lipzen A."/>
            <person name="Kuo A."/>
            <person name="Riley R."/>
            <person name="Mondo S."/>
            <person name="Labutti K."/>
            <person name="Haridas S."/>
            <person name="Pangalinan J."/>
            <person name="Salamov A.A."/>
            <person name="Simmons B.A."/>
            <person name="Magnuson J.K."/>
            <person name="Chen J."/>
            <person name="Drula E."/>
            <person name="Henrissat B."/>
            <person name="Wiebenga A."/>
            <person name="Lubbers R.J."/>
            <person name="Gomes A.C."/>
            <person name="Makela M.R."/>
            <person name="Stajich J."/>
            <person name="Grigoriev I.V."/>
            <person name="Mortensen U.H."/>
            <person name="De Vries R.P."/>
            <person name="Baker S.E."/>
            <person name="Andersen M.R."/>
        </authorList>
    </citation>
    <scope>NUCLEOTIDE SEQUENCE [LARGE SCALE GENOMIC DNA]</scope>
    <source>
        <strain evidence="8 9">CBS 123904</strain>
    </source>
</reference>
<dbReference type="Gene3D" id="2.70.50.70">
    <property type="match status" value="1"/>
</dbReference>
<dbReference type="CDD" id="cd21175">
    <property type="entry name" value="LPMO_AA9"/>
    <property type="match status" value="1"/>
</dbReference>
<feature type="region of interest" description="Disordered" evidence="5">
    <location>
        <begin position="246"/>
        <end position="344"/>
    </location>
</feature>
<dbReference type="GO" id="GO:0004497">
    <property type="term" value="F:monooxygenase activity"/>
    <property type="evidence" value="ECO:0007669"/>
    <property type="project" value="UniProtKB-KW"/>
</dbReference>
<gene>
    <name evidence="8" type="ORF">BJY01DRAFT_111190</name>
</gene>
<accession>A0ABR4IVT3</accession>
<dbReference type="PANTHER" id="PTHR33353">
    <property type="entry name" value="PUTATIVE (AFU_ORTHOLOGUE AFUA_1G12560)-RELATED"/>
    <property type="match status" value="1"/>
</dbReference>
<name>A0ABR4IVT3_9EURO</name>
<dbReference type="PANTHER" id="PTHR33353:SF34">
    <property type="entry name" value="ENDO-BETA-1,4-GLUCANASE D"/>
    <property type="match status" value="1"/>
</dbReference>
<feature type="signal peptide" evidence="6">
    <location>
        <begin position="1"/>
        <end position="25"/>
    </location>
</feature>
<keyword evidence="3" id="KW-0964">Secreted</keyword>
<evidence type="ECO:0000256" key="1">
    <source>
        <dbReference type="ARBA" id="ARBA00001973"/>
    </source>
</evidence>
<proteinExistence type="predicted"/>
<dbReference type="Proteomes" id="UP001610446">
    <property type="component" value="Unassembled WGS sequence"/>
</dbReference>
<evidence type="ECO:0000259" key="7">
    <source>
        <dbReference type="Pfam" id="PF03443"/>
    </source>
</evidence>
<keyword evidence="8" id="KW-0503">Monooxygenase</keyword>
<evidence type="ECO:0000256" key="4">
    <source>
        <dbReference type="ARBA" id="ARBA00023157"/>
    </source>
</evidence>
<comment type="caution">
    <text evidence="8">The sequence shown here is derived from an EMBL/GenBank/DDBJ whole genome shotgun (WGS) entry which is preliminary data.</text>
</comment>
<keyword evidence="6" id="KW-0732">Signal</keyword>
<keyword evidence="8" id="KW-0560">Oxidoreductase</keyword>
<comment type="cofactor">
    <cofactor evidence="1">
        <name>Cu(2+)</name>
        <dbReference type="ChEBI" id="CHEBI:29036"/>
    </cofactor>
</comment>
<evidence type="ECO:0000313" key="8">
    <source>
        <dbReference type="EMBL" id="KAL2830938.1"/>
    </source>
</evidence>
<comment type="subcellular location">
    <subcellularLocation>
        <location evidence="2">Secreted</location>
    </subcellularLocation>
</comment>
<feature type="compositionally biased region" description="Low complexity" evidence="5">
    <location>
        <begin position="255"/>
        <end position="344"/>
    </location>
</feature>
<feature type="domain" description="Auxiliary Activity family 9 catalytic" evidence="7">
    <location>
        <begin position="20"/>
        <end position="235"/>
    </location>
</feature>
<organism evidence="8 9">
    <name type="scientific">Aspergillus pseudoustus</name>
    <dbReference type="NCBI Taxonomy" id="1810923"/>
    <lineage>
        <taxon>Eukaryota</taxon>
        <taxon>Fungi</taxon>
        <taxon>Dikarya</taxon>
        <taxon>Ascomycota</taxon>
        <taxon>Pezizomycotina</taxon>
        <taxon>Eurotiomycetes</taxon>
        <taxon>Eurotiomycetidae</taxon>
        <taxon>Eurotiales</taxon>
        <taxon>Aspergillaceae</taxon>
        <taxon>Aspergillus</taxon>
        <taxon>Aspergillus subgen. Nidulantes</taxon>
    </lineage>
</organism>
<dbReference type="InterPro" id="IPR049892">
    <property type="entry name" value="AA9"/>
</dbReference>
<dbReference type="Pfam" id="PF03443">
    <property type="entry name" value="AA9"/>
    <property type="match status" value="1"/>
</dbReference>